<reference evidence="2 3" key="1">
    <citation type="submission" date="2021-02" db="EMBL/GenBank/DDBJ databases">
        <title>Genome assembly of Pseudopithomyces chartarum.</title>
        <authorList>
            <person name="Jauregui R."/>
            <person name="Singh J."/>
            <person name="Voisey C."/>
        </authorList>
    </citation>
    <scope>NUCLEOTIDE SEQUENCE [LARGE SCALE GENOMIC DNA]</scope>
    <source>
        <strain evidence="2 3">AGR01</strain>
    </source>
</reference>
<keyword evidence="3" id="KW-1185">Reference proteome</keyword>
<sequence>MAKRRVVKKPKTVFRTTKAKVRKTAAQSRANNNGVVVHGNAATPLPPHPFRELSPSELIDLDLRNHGFNHLQHSPLPPRIQPPRRKLPKTTIFATKAMDLMQNKIFHLREHFVVEAKALMWRGEDKKRTTPSECAMLAEAADEGKLLVVSKAAQDCIRLVLCYDALFVMEGKREDRERKMNEYNRGMVWEILRGEIAEQLPGDKRMRERRAEKVLHGALDLVDGGKVGGGEDDGGIVDEVVDGMNGEGFEMVESMDEVVGSIMDEIMDEVVGTVDDEVVDVDVDGMGKMDVGGVVLPSDGDYQEESEEE</sequence>
<evidence type="ECO:0000313" key="3">
    <source>
        <dbReference type="Proteomes" id="UP001280581"/>
    </source>
</evidence>
<proteinExistence type="predicted"/>
<evidence type="ECO:0000313" key="2">
    <source>
        <dbReference type="EMBL" id="KAK3202577.1"/>
    </source>
</evidence>
<dbReference type="EMBL" id="WVTA01000013">
    <property type="protein sequence ID" value="KAK3202577.1"/>
    <property type="molecule type" value="Genomic_DNA"/>
</dbReference>
<comment type="caution">
    <text evidence="2">The sequence shown here is derived from an EMBL/GenBank/DDBJ whole genome shotgun (WGS) entry which is preliminary data.</text>
</comment>
<accession>A0AAN6LQU4</accession>
<gene>
    <name evidence="2" type="ORF">GRF29_154g37055</name>
</gene>
<dbReference type="Proteomes" id="UP001280581">
    <property type="component" value="Unassembled WGS sequence"/>
</dbReference>
<dbReference type="AlphaFoldDB" id="A0AAN6LQU4"/>
<protein>
    <submittedName>
        <fullName evidence="2">Uncharacterized protein</fullName>
    </submittedName>
</protein>
<name>A0AAN6LQU4_9PLEO</name>
<organism evidence="2 3">
    <name type="scientific">Pseudopithomyces chartarum</name>
    <dbReference type="NCBI Taxonomy" id="1892770"/>
    <lineage>
        <taxon>Eukaryota</taxon>
        <taxon>Fungi</taxon>
        <taxon>Dikarya</taxon>
        <taxon>Ascomycota</taxon>
        <taxon>Pezizomycotina</taxon>
        <taxon>Dothideomycetes</taxon>
        <taxon>Pleosporomycetidae</taxon>
        <taxon>Pleosporales</taxon>
        <taxon>Massarineae</taxon>
        <taxon>Didymosphaeriaceae</taxon>
        <taxon>Pseudopithomyces</taxon>
    </lineage>
</organism>
<evidence type="ECO:0000256" key="1">
    <source>
        <dbReference type="SAM" id="MobiDB-lite"/>
    </source>
</evidence>
<feature type="region of interest" description="Disordered" evidence="1">
    <location>
        <begin position="290"/>
        <end position="309"/>
    </location>
</feature>